<dbReference type="GO" id="GO:0000049">
    <property type="term" value="F:tRNA binding"/>
    <property type="evidence" value="ECO:0007669"/>
    <property type="project" value="InterPro"/>
</dbReference>
<evidence type="ECO:0000256" key="10">
    <source>
        <dbReference type="HAMAP-Rule" id="MF_00177"/>
    </source>
</evidence>
<evidence type="ECO:0000256" key="9">
    <source>
        <dbReference type="ARBA" id="ARBA00048573"/>
    </source>
</evidence>
<dbReference type="InterPro" id="IPR002904">
    <property type="entry name" value="Lys-tRNA-ligase"/>
</dbReference>
<dbReference type="InterPro" id="IPR008925">
    <property type="entry name" value="aa_tRNA-synth_I_cd-bd_sf"/>
</dbReference>
<keyword evidence="6 10" id="KW-0067">ATP-binding</keyword>
<dbReference type="GO" id="GO:0004824">
    <property type="term" value="F:lysine-tRNA ligase activity"/>
    <property type="evidence" value="ECO:0007669"/>
    <property type="project" value="UniProtKB-UniRule"/>
</dbReference>
<dbReference type="RefSeq" id="WP_131311286.1">
    <property type="nucleotide sequence ID" value="NZ_SJFN01000039.1"/>
</dbReference>
<name>A0A4V2KSP8_9HYPH</name>
<comment type="subcellular location">
    <subcellularLocation>
        <location evidence="1 10">Cytoplasm</location>
    </subcellularLocation>
</comment>
<dbReference type="Pfam" id="PF01921">
    <property type="entry name" value="tRNA-synt_1f"/>
    <property type="match status" value="1"/>
</dbReference>
<sequence length="550" mass="60375">MTAATPRALDLSAELVAAAAKSKAWPFEEARKIVARLETAPKDVVLFETGYGPSGLPHIGTFGEVARTSMVRHAFRVLTGDRIPTRLLCFSDDMDGLRKVPDNVPNKEMVTAHLGRPLTEVPDPFGTHDSFGAHNNAMLRGFLDAFGFDYEFASSTEYYRSGRFDATLLAVLANYDAVMKIMLPSLGEERRATYSPFLPICPRTRIVLQVPMERIDAAAGTVTWRDPETGEAVTQSVTGGNVKLQWKPDWGMRWAALGVDYEMAGKDLIDSVKLSSKICRAIGGRPPEGFNYELFLDEKGQKISKSKGNGLTIDDWLTYASPESLSLYMFREPKAAKKLFFDVIPRNVDEYYQFLDAFDRQTLEQQIANPVWHVHSGEPPKKHMPASFSMLMNLVSASNAEDAGVLWGFIRRNSPEITPETAPELDRLVQYAIRYFHDFVKPNKVFRAPDAAEREALAALDAALAALPADADADTVQTIVFDVGRAHFPDPAKKGPDGGPGVSLGFFAGLYQILLGQEKGPRFGSFVALYGLAETRALIAAALSGALASV</sequence>
<evidence type="ECO:0000256" key="3">
    <source>
        <dbReference type="ARBA" id="ARBA00022490"/>
    </source>
</evidence>
<keyword evidence="8 10" id="KW-0030">Aminoacyl-tRNA synthetase</keyword>
<feature type="short sequence motif" description="'KMSKS' region" evidence="10">
    <location>
        <begin position="302"/>
        <end position="306"/>
    </location>
</feature>
<protein>
    <recommendedName>
        <fullName evidence="10">Lysine--tRNA ligase</fullName>
        <ecNumber evidence="10">6.1.1.6</ecNumber>
    </recommendedName>
    <alternativeName>
        <fullName evidence="10">Lysyl-tRNA synthetase</fullName>
        <shortName evidence="10">LysRS</shortName>
    </alternativeName>
</protein>
<evidence type="ECO:0000256" key="4">
    <source>
        <dbReference type="ARBA" id="ARBA00022598"/>
    </source>
</evidence>
<feature type="binding site" evidence="10">
    <location>
        <position position="305"/>
    </location>
    <ligand>
        <name>ATP</name>
        <dbReference type="ChEBI" id="CHEBI:30616"/>
    </ligand>
</feature>
<evidence type="ECO:0000313" key="12">
    <source>
        <dbReference type="Proteomes" id="UP000292781"/>
    </source>
</evidence>
<evidence type="ECO:0000256" key="2">
    <source>
        <dbReference type="ARBA" id="ARBA00005594"/>
    </source>
</evidence>
<dbReference type="PANTHER" id="PTHR37940">
    <property type="entry name" value="LYSINE--TRNA LIGASE"/>
    <property type="match status" value="1"/>
</dbReference>
<dbReference type="SUPFAM" id="SSF52374">
    <property type="entry name" value="Nucleotidylyl transferase"/>
    <property type="match status" value="1"/>
</dbReference>
<evidence type="ECO:0000256" key="1">
    <source>
        <dbReference type="ARBA" id="ARBA00004496"/>
    </source>
</evidence>
<proteinExistence type="inferred from homology"/>
<keyword evidence="7 10" id="KW-0648">Protein biosynthesis</keyword>
<dbReference type="Gene3D" id="3.40.50.620">
    <property type="entry name" value="HUPs"/>
    <property type="match status" value="2"/>
</dbReference>
<evidence type="ECO:0000313" key="11">
    <source>
        <dbReference type="EMBL" id="TBW33769.1"/>
    </source>
</evidence>
<evidence type="ECO:0000256" key="8">
    <source>
        <dbReference type="ARBA" id="ARBA00023146"/>
    </source>
</evidence>
<dbReference type="PANTHER" id="PTHR37940:SF1">
    <property type="entry name" value="LYSINE--TRNA LIGASE"/>
    <property type="match status" value="1"/>
</dbReference>
<dbReference type="GO" id="GO:0005524">
    <property type="term" value="F:ATP binding"/>
    <property type="evidence" value="ECO:0007669"/>
    <property type="project" value="UniProtKB-UniRule"/>
</dbReference>
<keyword evidence="12" id="KW-1185">Reference proteome</keyword>
<comment type="caution">
    <text evidence="11">The sequence shown here is derived from an EMBL/GenBank/DDBJ whole genome shotgun (WGS) entry which is preliminary data.</text>
</comment>
<dbReference type="NCBIfam" id="NF001968">
    <property type="entry name" value="PRK00750.1-2"/>
    <property type="match status" value="1"/>
</dbReference>
<reference evidence="11 12" key="1">
    <citation type="submission" date="2019-02" db="EMBL/GenBank/DDBJ databases">
        <title>Siculibacillus lacustris gen. nov., sp. nov., a new rosette-forming bacterium isolated from a freshwater crater lake (Lake St. Ana, Romania).</title>
        <authorList>
            <person name="Felfoldi T."/>
            <person name="Marton Z."/>
            <person name="Szabo A."/>
            <person name="Mentes A."/>
            <person name="Boka K."/>
            <person name="Marialigeti K."/>
            <person name="Mathe I."/>
            <person name="Koncz M."/>
            <person name="Schumann P."/>
            <person name="Toth E."/>
        </authorList>
    </citation>
    <scope>NUCLEOTIDE SEQUENCE [LARGE SCALE GENOMIC DNA]</scope>
    <source>
        <strain evidence="11 12">SA-279</strain>
    </source>
</reference>
<dbReference type="HAMAP" id="MF_00177">
    <property type="entry name" value="Lys_tRNA_synth_class1"/>
    <property type="match status" value="1"/>
</dbReference>
<dbReference type="NCBIfam" id="TIGR00467">
    <property type="entry name" value="lysS_arch"/>
    <property type="match status" value="1"/>
</dbReference>
<dbReference type="InterPro" id="IPR020751">
    <property type="entry name" value="aa-tRNA-synth_I_codon-bd_sub2"/>
</dbReference>
<feature type="short sequence motif" description="'HIGH' region" evidence="10">
    <location>
        <begin position="53"/>
        <end position="61"/>
    </location>
</feature>
<dbReference type="EC" id="6.1.1.6" evidence="10"/>
<comment type="similarity">
    <text evidence="2 10">Belongs to the class-I aminoacyl-tRNA synthetase family.</text>
</comment>
<evidence type="ECO:0000256" key="6">
    <source>
        <dbReference type="ARBA" id="ARBA00022840"/>
    </source>
</evidence>
<comment type="catalytic activity">
    <reaction evidence="9 10">
        <text>tRNA(Lys) + L-lysine + ATP = L-lysyl-tRNA(Lys) + AMP + diphosphate</text>
        <dbReference type="Rhea" id="RHEA:20792"/>
        <dbReference type="Rhea" id="RHEA-COMP:9696"/>
        <dbReference type="Rhea" id="RHEA-COMP:9697"/>
        <dbReference type="ChEBI" id="CHEBI:30616"/>
        <dbReference type="ChEBI" id="CHEBI:32551"/>
        <dbReference type="ChEBI" id="CHEBI:33019"/>
        <dbReference type="ChEBI" id="CHEBI:78442"/>
        <dbReference type="ChEBI" id="CHEBI:78529"/>
        <dbReference type="ChEBI" id="CHEBI:456215"/>
        <dbReference type="EC" id="6.1.1.6"/>
    </reaction>
</comment>
<dbReference type="SUPFAM" id="SSF48163">
    <property type="entry name" value="An anticodon-binding domain of class I aminoacyl-tRNA synthetases"/>
    <property type="match status" value="1"/>
</dbReference>
<dbReference type="OrthoDB" id="9803151at2"/>
<accession>A0A4V2KSP8</accession>
<dbReference type="Gene3D" id="1.10.10.350">
    <property type="match status" value="1"/>
</dbReference>
<gene>
    <name evidence="10" type="primary">lysS</name>
    <name evidence="11" type="ORF">EYW49_19400</name>
</gene>
<dbReference type="AlphaFoldDB" id="A0A4V2KSP8"/>
<keyword evidence="3 10" id="KW-0963">Cytoplasm</keyword>
<dbReference type="InterPro" id="IPR001412">
    <property type="entry name" value="aa-tRNA-synth_I_CS"/>
</dbReference>
<dbReference type="GO" id="GO:0005737">
    <property type="term" value="C:cytoplasm"/>
    <property type="evidence" value="ECO:0007669"/>
    <property type="project" value="UniProtKB-SubCell"/>
</dbReference>
<keyword evidence="4 10" id="KW-0436">Ligase</keyword>
<dbReference type="EMBL" id="SJFN01000039">
    <property type="protein sequence ID" value="TBW33769.1"/>
    <property type="molecule type" value="Genomic_DNA"/>
</dbReference>
<organism evidence="11 12">
    <name type="scientific">Siculibacillus lacustris</name>
    <dbReference type="NCBI Taxonomy" id="1549641"/>
    <lineage>
        <taxon>Bacteria</taxon>
        <taxon>Pseudomonadati</taxon>
        <taxon>Pseudomonadota</taxon>
        <taxon>Alphaproteobacteria</taxon>
        <taxon>Hyphomicrobiales</taxon>
        <taxon>Ancalomicrobiaceae</taxon>
        <taxon>Siculibacillus</taxon>
    </lineage>
</organism>
<dbReference type="PROSITE" id="PS00178">
    <property type="entry name" value="AA_TRNA_LIGASE_I"/>
    <property type="match status" value="1"/>
</dbReference>
<dbReference type="GO" id="GO:0006430">
    <property type="term" value="P:lysyl-tRNA aminoacylation"/>
    <property type="evidence" value="ECO:0007669"/>
    <property type="project" value="UniProtKB-UniRule"/>
</dbReference>
<dbReference type="Proteomes" id="UP000292781">
    <property type="component" value="Unassembled WGS sequence"/>
</dbReference>
<evidence type="ECO:0000256" key="7">
    <source>
        <dbReference type="ARBA" id="ARBA00022917"/>
    </source>
</evidence>
<evidence type="ECO:0000256" key="5">
    <source>
        <dbReference type="ARBA" id="ARBA00022741"/>
    </source>
</evidence>
<keyword evidence="5 10" id="KW-0547">Nucleotide-binding</keyword>
<dbReference type="InterPro" id="IPR014729">
    <property type="entry name" value="Rossmann-like_a/b/a_fold"/>
</dbReference>